<dbReference type="InterPro" id="IPR036974">
    <property type="entry name" value="PUA_sf"/>
</dbReference>
<evidence type="ECO:0000256" key="3">
    <source>
        <dbReference type="ARBA" id="ARBA00022650"/>
    </source>
</evidence>
<dbReference type="PROSITE" id="PS00902">
    <property type="entry name" value="GLUTAMATE_5_KINASE"/>
    <property type="match status" value="1"/>
</dbReference>
<keyword evidence="6 8" id="KW-0418">Kinase</keyword>
<dbReference type="InterPro" id="IPR019797">
    <property type="entry name" value="Glutamate_5-kinase_CS"/>
</dbReference>
<dbReference type="EC" id="2.7.2.11" evidence="8"/>
<dbReference type="GO" id="GO:0055129">
    <property type="term" value="P:L-proline biosynthetic process"/>
    <property type="evidence" value="ECO:0007669"/>
    <property type="project" value="UniProtKB-UniRule"/>
</dbReference>
<dbReference type="GO" id="GO:0005829">
    <property type="term" value="C:cytosol"/>
    <property type="evidence" value="ECO:0007669"/>
    <property type="project" value="TreeGrafter"/>
</dbReference>
<dbReference type="SUPFAM" id="SSF53633">
    <property type="entry name" value="Carbamate kinase-like"/>
    <property type="match status" value="1"/>
</dbReference>
<dbReference type="InterPro" id="IPR001048">
    <property type="entry name" value="Asp/Glu/Uridylate_kinase"/>
</dbReference>
<dbReference type="STRING" id="284581.AMD01_17035"/>
<keyword evidence="4 8" id="KW-0808">Transferase</keyword>
<comment type="catalytic activity">
    <reaction evidence="8">
        <text>L-glutamate + ATP = L-glutamyl 5-phosphate + ADP</text>
        <dbReference type="Rhea" id="RHEA:14877"/>
        <dbReference type="ChEBI" id="CHEBI:29985"/>
        <dbReference type="ChEBI" id="CHEBI:30616"/>
        <dbReference type="ChEBI" id="CHEBI:58274"/>
        <dbReference type="ChEBI" id="CHEBI:456216"/>
        <dbReference type="EC" id="2.7.2.11"/>
    </reaction>
</comment>
<feature type="binding site" evidence="8">
    <location>
        <position position="148"/>
    </location>
    <ligand>
        <name>substrate</name>
    </ligand>
</feature>
<dbReference type="InterPro" id="IPR002478">
    <property type="entry name" value="PUA"/>
</dbReference>
<dbReference type="Pfam" id="PF00696">
    <property type="entry name" value="AA_kinase"/>
    <property type="match status" value="1"/>
</dbReference>
<keyword evidence="5 8" id="KW-0547">Nucleotide-binding</keyword>
<reference evidence="11" key="1">
    <citation type="submission" date="2015-08" db="EMBL/GenBank/DDBJ databases">
        <title>Fjat-14210 dsm16467.</title>
        <authorList>
            <person name="Liu B."/>
            <person name="Wang J."/>
            <person name="Zhu Y."/>
            <person name="Liu G."/>
            <person name="Chen Q."/>
            <person name="Chen Z."/>
            <person name="Lan J."/>
            <person name="Che J."/>
            <person name="Ge C."/>
            <person name="Shi H."/>
            <person name="Pan Z."/>
            <person name="Liu X."/>
        </authorList>
    </citation>
    <scope>NUCLEOTIDE SEQUENCE [LARGE SCALE GENOMIC DNA]</scope>
    <source>
        <strain evidence="11">DSM 16467</strain>
    </source>
</reference>
<dbReference type="CDD" id="cd04242">
    <property type="entry name" value="AAK_G5K_ProB"/>
    <property type="match status" value="1"/>
</dbReference>
<feature type="domain" description="PUA" evidence="9">
    <location>
        <begin position="277"/>
        <end position="358"/>
    </location>
</feature>
<comment type="pathway">
    <text evidence="8">Amino-acid biosynthesis; L-proline biosynthesis; L-glutamate 5-semialdehyde from L-glutamate: step 1/2.</text>
</comment>
<comment type="caution">
    <text evidence="10">The sequence shown here is derived from an EMBL/GenBank/DDBJ whole genome shotgun (WGS) entry which is preliminary data.</text>
</comment>
<dbReference type="EMBL" id="LILC01000023">
    <property type="protein sequence ID" value="KOO42845.1"/>
    <property type="molecule type" value="Genomic_DNA"/>
</dbReference>
<dbReference type="CDD" id="cd21157">
    <property type="entry name" value="PUA_G5K"/>
    <property type="match status" value="1"/>
</dbReference>
<dbReference type="InterPro" id="IPR001057">
    <property type="entry name" value="Glu/AcGlu_kinase"/>
</dbReference>
<gene>
    <name evidence="8" type="primary">proB</name>
    <name evidence="10" type="ORF">AMD01_17035</name>
</gene>
<feature type="binding site" evidence="8">
    <location>
        <position position="49"/>
    </location>
    <ligand>
        <name>substrate</name>
    </ligand>
</feature>
<dbReference type="GO" id="GO:0004349">
    <property type="term" value="F:glutamate 5-kinase activity"/>
    <property type="evidence" value="ECO:0007669"/>
    <property type="project" value="UniProtKB-UniRule"/>
</dbReference>
<organism evidence="10 11">
    <name type="scientific">Priestia koreensis</name>
    <dbReference type="NCBI Taxonomy" id="284581"/>
    <lineage>
        <taxon>Bacteria</taxon>
        <taxon>Bacillati</taxon>
        <taxon>Bacillota</taxon>
        <taxon>Bacilli</taxon>
        <taxon>Bacillales</taxon>
        <taxon>Bacillaceae</taxon>
        <taxon>Priestia</taxon>
    </lineage>
</organism>
<keyword evidence="11" id="KW-1185">Reference proteome</keyword>
<dbReference type="GO" id="GO:0003723">
    <property type="term" value="F:RNA binding"/>
    <property type="evidence" value="ECO:0007669"/>
    <property type="project" value="InterPro"/>
</dbReference>
<dbReference type="GO" id="GO:0005524">
    <property type="term" value="F:ATP binding"/>
    <property type="evidence" value="ECO:0007669"/>
    <property type="project" value="UniProtKB-KW"/>
</dbReference>
<dbReference type="HAMAP" id="MF_00456">
    <property type="entry name" value="ProB"/>
    <property type="match status" value="1"/>
</dbReference>
<feature type="binding site" evidence="8">
    <location>
        <begin position="210"/>
        <end position="216"/>
    </location>
    <ligand>
        <name>ATP</name>
        <dbReference type="ChEBI" id="CHEBI:30616"/>
    </ligand>
</feature>
<dbReference type="FunFam" id="3.40.1160.10:FF:000018">
    <property type="entry name" value="Glutamate 5-kinase"/>
    <property type="match status" value="1"/>
</dbReference>
<evidence type="ECO:0000256" key="2">
    <source>
        <dbReference type="ARBA" id="ARBA00022605"/>
    </source>
</evidence>
<feature type="binding site" evidence="8">
    <location>
        <position position="9"/>
    </location>
    <ligand>
        <name>ATP</name>
        <dbReference type="ChEBI" id="CHEBI:30616"/>
    </ligand>
</feature>
<dbReference type="PIRSF" id="PIRSF000729">
    <property type="entry name" value="GK"/>
    <property type="match status" value="1"/>
</dbReference>
<evidence type="ECO:0000256" key="8">
    <source>
        <dbReference type="HAMAP-Rule" id="MF_00456"/>
    </source>
</evidence>
<dbReference type="Proteomes" id="UP000037558">
    <property type="component" value="Unassembled WGS sequence"/>
</dbReference>
<dbReference type="Gene3D" id="3.40.1160.10">
    <property type="entry name" value="Acetylglutamate kinase-like"/>
    <property type="match status" value="1"/>
</dbReference>
<dbReference type="InterPro" id="IPR015947">
    <property type="entry name" value="PUA-like_sf"/>
</dbReference>
<dbReference type="InterPro" id="IPR041739">
    <property type="entry name" value="G5K_ProB"/>
</dbReference>
<evidence type="ECO:0000256" key="4">
    <source>
        <dbReference type="ARBA" id="ARBA00022679"/>
    </source>
</evidence>
<dbReference type="SMART" id="SM00359">
    <property type="entry name" value="PUA"/>
    <property type="match status" value="1"/>
</dbReference>
<feature type="binding site" evidence="8">
    <location>
        <position position="136"/>
    </location>
    <ligand>
        <name>substrate</name>
    </ligand>
</feature>
<comment type="function">
    <text evidence="8">Catalyzes the transfer of a phosphate group to glutamate to form L-glutamate 5-phosphate.</text>
</comment>
<evidence type="ECO:0000259" key="9">
    <source>
        <dbReference type="SMART" id="SM00359"/>
    </source>
</evidence>
<dbReference type="UniPathway" id="UPA00098">
    <property type="reaction ID" value="UER00359"/>
</dbReference>
<dbReference type="RefSeq" id="WP_053402645.1">
    <property type="nucleotide sequence ID" value="NZ_LILC01000023.1"/>
</dbReference>
<evidence type="ECO:0000256" key="1">
    <source>
        <dbReference type="ARBA" id="ARBA00022490"/>
    </source>
</evidence>
<dbReference type="Pfam" id="PF01472">
    <property type="entry name" value="PUA"/>
    <property type="match status" value="1"/>
</dbReference>
<dbReference type="PANTHER" id="PTHR43654">
    <property type="entry name" value="GLUTAMATE 5-KINASE"/>
    <property type="match status" value="1"/>
</dbReference>
<name>A0A0M0KVJ1_9BACI</name>
<proteinExistence type="inferred from homology"/>
<comment type="subcellular location">
    <subcellularLocation>
        <location evidence="8">Cytoplasm</location>
    </subcellularLocation>
</comment>
<dbReference type="PATRIC" id="fig|284581.3.peg.2913"/>
<feature type="binding site" evidence="8">
    <location>
        <begin position="168"/>
        <end position="169"/>
    </location>
    <ligand>
        <name>ATP</name>
        <dbReference type="ChEBI" id="CHEBI:30616"/>
    </ligand>
</feature>
<keyword evidence="7 8" id="KW-0067">ATP-binding</keyword>
<dbReference type="OrthoDB" id="9804434at2"/>
<dbReference type="PANTHER" id="PTHR43654:SF1">
    <property type="entry name" value="ISOPENTENYL PHOSPHATE KINASE"/>
    <property type="match status" value="1"/>
</dbReference>
<dbReference type="Gene3D" id="2.30.130.10">
    <property type="entry name" value="PUA domain"/>
    <property type="match status" value="1"/>
</dbReference>
<dbReference type="InterPro" id="IPR036393">
    <property type="entry name" value="AceGlu_kinase-like_sf"/>
</dbReference>
<protein>
    <recommendedName>
        <fullName evidence="8">Glutamate 5-kinase</fullName>
        <ecNumber evidence="8">2.7.2.11</ecNumber>
    </recommendedName>
    <alternativeName>
        <fullName evidence="8">Gamma-glutamyl kinase</fullName>
        <shortName evidence="8">GK</shortName>
    </alternativeName>
</protein>
<evidence type="ECO:0000256" key="7">
    <source>
        <dbReference type="ARBA" id="ARBA00022840"/>
    </source>
</evidence>
<keyword evidence="3 8" id="KW-0641">Proline biosynthesis</keyword>
<evidence type="ECO:0000313" key="10">
    <source>
        <dbReference type="EMBL" id="KOO42845.1"/>
    </source>
</evidence>
<dbReference type="SUPFAM" id="SSF88697">
    <property type="entry name" value="PUA domain-like"/>
    <property type="match status" value="1"/>
</dbReference>
<dbReference type="InterPro" id="IPR005715">
    <property type="entry name" value="Glu_5kinase/COase_Synthase"/>
</dbReference>
<keyword evidence="2 8" id="KW-0028">Amino-acid biosynthesis</keyword>
<comment type="similarity">
    <text evidence="8">Belongs to the glutamate 5-kinase family.</text>
</comment>
<dbReference type="NCBIfam" id="TIGR01027">
    <property type="entry name" value="proB"/>
    <property type="match status" value="1"/>
</dbReference>
<keyword evidence="1 8" id="KW-0963">Cytoplasm</keyword>
<sequence length="375" mass="40639">MKKQRIVVKIGSSSLTTSEGKLSYKKLEEHVKAIKLLKNQGHEVILISSGAVAAGFSALRYATRPKTLAAKQASAAVGQGLLMEGYNKAFAPYHIPTAQLLLTRGDFYEQYLFRNIYATITELLKGGAVPIINENDSVVTDELTFGDNDMLSALVSGFLHANALIILTDINGLYDENPFTNPHAKKYSFIPSLTEELLALGGDSESAVGTGGMRSKLLAAQTALSLGVSVFVGKGNHERKLLDIIEGKGDGTYIGSPFQTQMETKKQWIAHHAPIAGKIRVDVGAEKALIYQHKSLLPAGIEEVSGTFRANEIVEVVNKDNKLIGKGQVSYSSTEIDVIKGLSSFEAKTLINGKKAAVIHRDQWITVRKEGIKNE</sequence>
<evidence type="ECO:0000313" key="11">
    <source>
        <dbReference type="Proteomes" id="UP000037558"/>
    </source>
</evidence>
<accession>A0A0M0KVJ1</accession>
<dbReference type="PRINTS" id="PR00474">
    <property type="entry name" value="GLU5KINASE"/>
</dbReference>
<dbReference type="PROSITE" id="PS50890">
    <property type="entry name" value="PUA"/>
    <property type="match status" value="1"/>
</dbReference>
<evidence type="ECO:0000256" key="5">
    <source>
        <dbReference type="ARBA" id="ARBA00022741"/>
    </source>
</evidence>
<evidence type="ECO:0000256" key="6">
    <source>
        <dbReference type="ARBA" id="ARBA00022777"/>
    </source>
</evidence>
<dbReference type="InterPro" id="IPR011529">
    <property type="entry name" value="Glu_5kinase"/>
</dbReference>
<dbReference type="AlphaFoldDB" id="A0A0M0KVJ1"/>